<keyword evidence="2" id="KW-1185">Reference proteome</keyword>
<proteinExistence type="predicted"/>
<dbReference type="EMBL" id="AP026867">
    <property type="protein sequence ID" value="BDS14723.1"/>
    <property type="molecule type" value="Genomic_DNA"/>
</dbReference>
<reference evidence="1" key="1">
    <citation type="submission" date="2022-09" db="EMBL/GenBank/DDBJ databases">
        <title>Aureispira anguillicida sp. nov., isolated from Leptocephalus of Japanese eel Anguilla japonica.</title>
        <authorList>
            <person name="Yuasa K."/>
            <person name="Mekata T."/>
            <person name="Ikunari K."/>
        </authorList>
    </citation>
    <scope>NUCLEOTIDE SEQUENCE</scope>
    <source>
        <strain evidence="1">EL160426</strain>
    </source>
</reference>
<gene>
    <name evidence="1" type="ORF">AsAng_0055040</name>
</gene>
<dbReference type="AlphaFoldDB" id="A0A915YKE8"/>
<evidence type="ECO:0000313" key="1">
    <source>
        <dbReference type="EMBL" id="BDS14723.1"/>
    </source>
</evidence>
<dbReference type="Proteomes" id="UP001060919">
    <property type="component" value="Chromosome"/>
</dbReference>
<accession>A0A915YKE8</accession>
<sequence length="38" mass="4601">MESIFKCWKEHCFLLQQFFYSFDFNSKASLSALINFMV</sequence>
<evidence type="ECO:0000313" key="2">
    <source>
        <dbReference type="Proteomes" id="UP001060919"/>
    </source>
</evidence>
<name>A0A915YKE8_9BACT</name>
<dbReference type="KEGG" id="aup:AsAng_0055040"/>
<organism evidence="1 2">
    <name type="scientific">Aureispira anguillae</name>
    <dbReference type="NCBI Taxonomy" id="2864201"/>
    <lineage>
        <taxon>Bacteria</taxon>
        <taxon>Pseudomonadati</taxon>
        <taxon>Bacteroidota</taxon>
        <taxon>Saprospiria</taxon>
        <taxon>Saprospirales</taxon>
        <taxon>Saprospiraceae</taxon>
        <taxon>Aureispira</taxon>
    </lineage>
</organism>
<protein>
    <submittedName>
        <fullName evidence="1">Uncharacterized protein</fullName>
    </submittedName>
</protein>